<comment type="caution">
    <text evidence="6">The sequence shown here is derived from an EMBL/GenBank/DDBJ whole genome shotgun (WGS) entry which is preliminary data.</text>
</comment>
<protein>
    <submittedName>
        <fullName evidence="6">TetR/AcrR family transcriptional regulator</fullName>
    </submittedName>
</protein>
<accession>A0A8J7LUB4</accession>
<dbReference type="InterPro" id="IPR009057">
    <property type="entry name" value="Homeodomain-like_sf"/>
</dbReference>
<keyword evidence="1" id="KW-0805">Transcription regulation</keyword>
<name>A0A8J7LUB4_9BACT</name>
<keyword evidence="2 4" id="KW-0238">DNA-binding</keyword>
<dbReference type="Pfam" id="PF00440">
    <property type="entry name" value="TetR_N"/>
    <property type="match status" value="1"/>
</dbReference>
<evidence type="ECO:0000256" key="4">
    <source>
        <dbReference type="PROSITE-ProRule" id="PRU00335"/>
    </source>
</evidence>
<keyword evidence="7" id="KW-1185">Reference proteome</keyword>
<evidence type="ECO:0000313" key="7">
    <source>
        <dbReference type="Proteomes" id="UP000636888"/>
    </source>
</evidence>
<sequence length="190" mass="20844">MTYDPDAALDAALEVFWSQGYEATSLQDLLTAMDLSKSSFYQAFGSKKELFLRCMGRYRQRIGTRLRKLLDERKSGLAFIETVLLSSANESRQPLELRRGCLLMNTASEFAQKDREIALHVANGFEGLRTILIEAVRLGQAAGEIAASLDPGQAGSYLISTLGGLKTVVKGGADEQQVREIVAVALRALR</sequence>
<keyword evidence="3" id="KW-0804">Transcription</keyword>
<dbReference type="SUPFAM" id="SSF48498">
    <property type="entry name" value="Tetracyclin repressor-like, C-terminal domain"/>
    <property type="match status" value="1"/>
</dbReference>
<dbReference type="AlphaFoldDB" id="A0A8J7LUB4"/>
<feature type="DNA-binding region" description="H-T-H motif" evidence="4">
    <location>
        <begin position="25"/>
        <end position="44"/>
    </location>
</feature>
<dbReference type="Gene3D" id="1.10.357.10">
    <property type="entry name" value="Tetracycline Repressor, domain 2"/>
    <property type="match status" value="1"/>
</dbReference>
<dbReference type="InterPro" id="IPR001647">
    <property type="entry name" value="HTH_TetR"/>
</dbReference>
<dbReference type="Gene3D" id="1.10.10.60">
    <property type="entry name" value="Homeodomain-like"/>
    <property type="match status" value="1"/>
</dbReference>
<dbReference type="RefSeq" id="WP_199383304.1">
    <property type="nucleotide sequence ID" value="NZ_JAEMHM010000005.1"/>
</dbReference>
<dbReference type="EMBL" id="JAEMHM010000005">
    <property type="protein sequence ID" value="MBJ6724454.1"/>
    <property type="molecule type" value="Genomic_DNA"/>
</dbReference>
<feature type="domain" description="HTH tetR-type" evidence="5">
    <location>
        <begin position="2"/>
        <end position="62"/>
    </location>
</feature>
<gene>
    <name evidence="6" type="ORF">JFN93_07030</name>
</gene>
<organism evidence="6 7">
    <name type="scientific">Geomesophilobacter sediminis</name>
    <dbReference type="NCBI Taxonomy" id="2798584"/>
    <lineage>
        <taxon>Bacteria</taxon>
        <taxon>Pseudomonadati</taxon>
        <taxon>Thermodesulfobacteriota</taxon>
        <taxon>Desulfuromonadia</taxon>
        <taxon>Geobacterales</taxon>
        <taxon>Geobacteraceae</taxon>
        <taxon>Geomesophilobacter</taxon>
    </lineage>
</organism>
<dbReference type="PRINTS" id="PR00455">
    <property type="entry name" value="HTHTETR"/>
</dbReference>
<evidence type="ECO:0000256" key="1">
    <source>
        <dbReference type="ARBA" id="ARBA00023015"/>
    </source>
</evidence>
<evidence type="ECO:0000259" key="5">
    <source>
        <dbReference type="PROSITE" id="PS50977"/>
    </source>
</evidence>
<dbReference type="PROSITE" id="PS50977">
    <property type="entry name" value="HTH_TETR_2"/>
    <property type="match status" value="1"/>
</dbReference>
<evidence type="ECO:0000256" key="2">
    <source>
        <dbReference type="ARBA" id="ARBA00023125"/>
    </source>
</evidence>
<dbReference type="PANTHER" id="PTHR47506">
    <property type="entry name" value="TRANSCRIPTIONAL REGULATORY PROTEIN"/>
    <property type="match status" value="1"/>
</dbReference>
<evidence type="ECO:0000256" key="3">
    <source>
        <dbReference type="ARBA" id="ARBA00023163"/>
    </source>
</evidence>
<dbReference type="InterPro" id="IPR036271">
    <property type="entry name" value="Tet_transcr_reg_TetR-rel_C_sf"/>
</dbReference>
<dbReference type="Proteomes" id="UP000636888">
    <property type="component" value="Unassembled WGS sequence"/>
</dbReference>
<dbReference type="SUPFAM" id="SSF46689">
    <property type="entry name" value="Homeodomain-like"/>
    <property type="match status" value="1"/>
</dbReference>
<dbReference type="GO" id="GO:0003677">
    <property type="term" value="F:DNA binding"/>
    <property type="evidence" value="ECO:0007669"/>
    <property type="project" value="UniProtKB-UniRule"/>
</dbReference>
<proteinExistence type="predicted"/>
<reference evidence="6" key="1">
    <citation type="submission" date="2020-12" db="EMBL/GenBank/DDBJ databases">
        <title>Geomonas sp. Red875, isolated from river sediment.</title>
        <authorList>
            <person name="Xu Z."/>
            <person name="Zhang Z."/>
            <person name="Masuda Y."/>
            <person name="Itoh H."/>
            <person name="Senoo K."/>
        </authorList>
    </citation>
    <scope>NUCLEOTIDE SEQUENCE</scope>
    <source>
        <strain evidence="6">Red875</strain>
    </source>
</reference>
<dbReference type="PANTHER" id="PTHR47506:SF10">
    <property type="entry name" value="TRANSCRIPTIONAL REGULATORY PROTEIN"/>
    <property type="match status" value="1"/>
</dbReference>
<dbReference type="InterPro" id="IPR011075">
    <property type="entry name" value="TetR_C"/>
</dbReference>
<dbReference type="Pfam" id="PF16925">
    <property type="entry name" value="TetR_C_13"/>
    <property type="match status" value="1"/>
</dbReference>
<evidence type="ECO:0000313" key="6">
    <source>
        <dbReference type="EMBL" id="MBJ6724454.1"/>
    </source>
</evidence>